<protein>
    <recommendedName>
        <fullName evidence="3 5">Squalene synthase</fullName>
        <shortName evidence="5">SQS</shortName>
        <shortName evidence="5">SS</shortName>
        <ecNumber evidence="3 5">2.5.1.21</ecNumber>
    </recommendedName>
</protein>
<evidence type="ECO:0000256" key="3">
    <source>
        <dbReference type="ARBA" id="ARBA00012373"/>
    </source>
</evidence>
<dbReference type="EC" id="2.5.1.21" evidence="3 5"/>
<dbReference type="EMBL" id="ML213608">
    <property type="protein sequence ID" value="TFK37484.1"/>
    <property type="molecule type" value="Genomic_DNA"/>
</dbReference>
<dbReference type="GO" id="GO:0045338">
    <property type="term" value="P:farnesyl diphosphate metabolic process"/>
    <property type="evidence" value="ECO:0007669"/>
    <property type="project" value="InterPro"/>
</dbReference>
<dbReference type="PROSITE" id="PS01045">
    <property type="entry name" value="SQUALEN_PHYTOEN_SYN_2"/>
    <property type="match status" value="1"/>
</dbReference>
<dbReference type="AlphaFoldDB" id="A0A5C3LWG3"/>
<dbReference type="FunFam" id="1.10.600.10:FF:000023">
    <property type="entry name" value="Squalene synthase"/>
    <property type="match status" value="1"/>
</dbReference>
<dbReference type="SUPFAM" id="SSF48576">
    <property type="entry name" value="Terpenoid synthases"/>
    <property type="match status" value="1"/>
</dbReference>
<dbReference type="Pfam" id="PF00494">
    <property type="entry name" value="SQS_PSY"/>
    <property type="match status" value="1"/>
</dbReference>
<sequence length="563" mass="64199">MGAVNWLVLLLTHPLEFKTLLQYWLYHEQKRDIAAIKEHPTSGWDRESMRRCWTFLDLTSRSFSAVIKELEGDLARTVQWRLDLMVGIERMFTATSAAYSFAMTLLRGLDTIEDDMTIPDDVKQPLLRAFHKHTVTPGWKFDGCGPAEKDRQLLVEYDTVVEEVNRLSPEYKAVIIDITQKMETGMADYTHKAATTGSIYLATVAEYDLYCHYVAGLVGEGLSRIFSASGKEAPWLGDQLELSNSMGILLQKTNIIRDYREDVEEQRYFWPKEIWGKYGFNEMKEMYAPGAEERARWVQSGMVLDALRHATDALDYLRVLKNQTVFNFCAIPATMAMATLELCFMNPVMFQRNIKIRKADAAKLIMRSTNPREVGIIFREYARRIHAKAVPSDPNFLRISVACGKIEQWCERNYPAFILLNTDGQNGGQQSFDPTDARTRIADAEVSFDNAIARKLRMEDIRNGLPPRDGRVEAVESNSREVMLYAGAGIGIVILCISRSNGWNMSQAKRKILQGNEKKRLELFLEDFEARSTASQGGNTAVTVQLQKLKNALQEERKRKDGH</sequence>
<feature type="chain" id="PRO_5022961168" description="Squalene synthase" evidence="6">
    <location>
        <begin position="18"/>
        <end position="563"/>
    </location>
</feature>
<keyword evidence="4 5" id="KW-0808">Transferase</keyword>
<name>A0A5C3LWG3_9AGAR</name>
<dbReference type="InterPro" id="IPR008949">
    <property type="entry name" value="Isoprenoid_synthase_dom_sf"/>
</dbReference>
<comment type="catalytic activity">
    <reaction evidence="5">
        <text>2 (2E,6E)-farnesyl diphosphate + NADPH + H(+) = squalene + 2 diphosphate + NADP(+)</text>
        <dbReference type="Rhea" id="RHEA:32295"/>
        <dbReference type="ChEBI" id="CHEBI:15378"/>
        <dbReference type="ChEBI" id="CHEBI:15440"/>
        <dbReference type="ChEBI" id="CHEBI:33019"/>
        <dbReference type="ChEBI" id="CHEBI:57783"/>
        <dbReference type="ChEBI" id="CHEBI:58349"/>
        <dbReference type="ChEBI" id="CHEBI:175763"/>
        <dbReference type="EC" id="2.5.1.21"/>
    </reaction>
</comment>
<gene>
    <name evidence="7" type="ORF">BDQ12DRAFT_667098</name>
</gene>
<evidence type="ECO:0000256" key="6">
    <source>
        <dbReference type="SAM" id="SignalP"/>
    </source>
</evidence>
<evidence type="ECO:0000256" key="4">
    <source>
        <dbReference type="ARBA" id="ARBA00022679"/>
    </source>
</evidence>
<evidence type="ECO:0000256" key="1">
    <source>
        <dbReference type="ARBA" id="ARBA00001946"/>
    </source>
</evidence>
<comment type="cofactor">
    <cofactor evidence="1 5">
        <name>Mg(2+)</name>
        <dbReference type="ChEBI" id="CHEBI:18420"/>
    </cofactor>
</comment>
<evidence type="ECO:0000256" key="2">
    <source>
        <dbReference type="ARBA" id="ARBA00006251"/>
    </source>
</evidence>
<dbReference type="UniPathway" id="UPA00767">
    <property type="reaction ID" value="UER00751"/>
</dbReference>
<dbReference type="GO" id="GO:0051996">
    <property type="term" value="F:squalene synthase [NAD(P)H] activity"/>
    <property type="evidence" value="ECO:0007669"/>
    <property type="project" value="UniProtKB-UniRule"/>
</dbReference>
<dbReference type="GO" id="GO:0005789">
    <property type="term" value="C:endoplasmic reticulum membrane"/>
    <property type="evidence" value="ECO:0007669"/>
    <property type="project" value="TreeGrafter"/>
</dbReference>
<evidence type="ECO:0000256" key="5">
    <source>
        <dbReference type="RuleBase" id="RU368088"/>
    </source>
</evidence>
<comment type="function">
    <text evidence="5">Catalyzes the condensation of 2 farnesyl pyrophosphate (FPP) moieties to form squalene.</text>
</comment>
<keyword evidence="8" id="KW-1185">Reference proteome</keyword>
<dbReference type="CDD" id="cd00683">
    <property type="entry name" value="Trans_IPPS_HH"/>
    <property type="match status" value="1"/>
</dbReference>
<dbReference type="InterPro" id="IPR002060">
    <property type="entry name" value="Squ/phyt_synthse"/>
</dbReference>
<dbReference type="GO" id="GO:0055056">
    <property type="term" value="F:D-glucose transmembrane transporter activity"/>
    <property type="evidence" value="ECO:0007669"/>
    <property type="project" value="UniProtKB-UniRule"/>
</dbReference>
<dbReference type="Proteomes" id="UP000308652">
    <property type="component" value="Unassembled WGS sequence"/>
</dbReference>
<dbReference type="GO" id="GO:0006696">
    <property type="term" value="P:ergosterol biosynthetic process"/>
    <property type="evidence" value="ECO:0007669"/>
    <property type="project" value="TreeGrafter"/>
</dbReference>
<dbReference type="SFLD" id="SFLDG01018">
    <property type="entry name" value="Squalene/Phytoene_Synthase_Lik"/>
    <property type="match status" value="1"/>
</dbReference>
<proteinExistence type="inferred from homology"/>
<evidence type="ECO:0000313" key="8">
    <source>
        <dbReference type="Proteomes" id="UP000308652"/>
    </source>
</evidence>
<evidence type="ECO:0000313" key="7">
    <source>
        <dbReference type="EMBL" id="TFK37484.1"/>
    </source>
</evidence>
<feature type="signal peptide" evidence="6">
    <location>
        <begin position="1"/>
        <end position="17"/>
    </location>
</feature>
<dbReference type="InterPro" id="IPR033904">
    <property type="entry name" value="Trans_IPPS_HH"/>
</dbReference>
<dbReference type="OrthoDB" id="431150at2759"/>
<dbReference type="PANTHER" id="PTHR11626:SF2">
    <property type="entry name" value="SQUALENE SYNTHASE"/>
    <property type="match status" value="1"/>
</dbReference>
<comment type="catalytic activity">
    <reaction evidence="5">
        <text>2 (2E,6E)-farnesyl diphosphate + NADH + H(+) = squalene + 2 diphosphate + NAD(+)</text>
        <dbReference type="Rhea" id="RHEA:32299"/>
        <dbReference type="ChEBI" id="CHEBI:15378"/>
        <dbReference type="ChEBI" id="CHEBI:15440"/>
        <dbReference type="ChEBI" id="CHEBI:33019"/>
        <dbReference type="ChEBI" id="CHEBI:57540"/>
        <dbReference type="ChEBI" id="CHEBI:57945"/>
        <dbReference type="ChEBI" id="CHEBI:175763"/>
        <dbReference type="EC" id="2.5.1.21"/>
    </reaction>
</comment>
<dbReference type="Gene3D" id="1.10.600.10">
    <property type="entry name" value="Farnesyl Diphosphate Synthase"/>
    <property type="match status" value="1"/>
</dbReference>
<dbReference type="InterPro" id="IPR019845">
    <property type="entry name" value="Squalene/phytoene_synthase_CS"/>
</dbReference>
<organism evidence="7 8">
    <name type="scientific">Crucibulum laeve</name>
    <dbReference type="NCBI Taxonomy" id="68775"/>
    <lineage>
        <taxon>Eukaryota</taxon>
        <taxon>Fungi</taxon>
        <taxon>Dikarya</taxon>
        <taxon>Basidiomycota</taxon>
        <taxon>Agaricomycotina</taxon>
        <taxon>Agaricomycetes</taxon>
        <taxon>Agaricomycetidae</taxon>
        <taxon>Agaricales</taxon>
        <taxon>Agaricineae</taxon>
        <taxon>Nidulariaceae</taxon>
        <taxon>Crucibulum</taxon>
    </lineage>
</organism>
<accession>A0A5C3LWG3</accession>
<keyword evidence="6" id="KW-0732">Signal</keyword>
<dbReference type="InterPro" id="IPR044844">
    <property type="entry name" value="Trans_IPPS_euk-type"/>
</dbReference>
<dbReference type="PROSITE" id="PS01044">
    <property type="entry name" value="SQUALEN_PHYTOEN_SYN_1"/>
    <property type="match status" value="1"/>
</dbReference>
<dbReference type="STRING" id="68775.A0A5C3LWG3"/>
<dbReference type="NCBIfam" id="TIGR01559">
    <property type="entry name" value="squal_synth"/>
    <property type="match status" value="1"/>
</dbReference>
<dbReference type="PANTHER" id="PTHR11626">
    <property type="entry name" value="FARNESYL-DIPHOSPHATE FARNESYLTRANSFERASE"/>
    <property type="match status" value="1"/>
</dbReference>
<reference evidence="7 8" key="1">
    <citation type="journal article" date="2019" name="Nat. Ecol. Evol.">
        <title>Megaphylogeny resolves global patterns of mushroom evolution.</title>
        <authorList>
            <person name="Varga T."/>
            <person name="Krizsan K."/>
            <person name="Foldi C."/>
            <person name="Dima B."/>
            <person name="Sanchez-Garcia M."/>
            <person name="Sanchez-Ramirez S."/>
            <person name="Szollosi G.J."/>
            <person name="Szarkandi J.G."/>
            <person name="Papp V."/>
            <person name="Albert L."/>
            <person name="Andreopoulos W."/>
            <person name="Angelini C."/>
            <person name="Antonin V."/>
            <person name="Barry K.W."/>
            <person name="Bougher N.L."/>
            <person name="Buchanan P."/>
            <person name="Buyck B."/>
            <person name="Bense V."/>
            <person name="Catcheside P."/>
            <person name="Chovatia M."/>
            <person name="Cooper J."/>
            <person name="Damon W."/>
            <person name="Desjardin D."/>
            <person name="Finy P."/>
            <person name="Geml J."/>
            <person name="Haridas S."/>
            <person name="Hughes K."/>
            <person name="Justo A."/>
            <person name="Karasinski D."/>
            <person name="Kautmanova I."/>
            <person name="Kiss B."/>
            <person name="Kocsube S."/>
            <person name="Kotiranta H."/>
            <person name="LaButti K.M."/>
            <person name="Lechner B.E."/>
            <person name="Liimatainen K."/>
            <person name="Lipzen A."/>
            <person name="Lukacs Z."/>
            <person name="Mihaltcheva S."/>
            <person name="Morgado L.N."/>
            <person name="Niskanen T."/>
            <person name="Noordeloos M.E."/>
            <person name="Ohm R.A."/>
            <person name="Ortiz-Santana B."/>
            <person name="Ovrebo C."/>
            <person name="Racz N."/>
            <person name="Riley R."/>
            <person name="Savchenko A."/>
            <person name="Shiryaev A."/>
            <person name="Soop K."/>
            <person name="Spirin V."/>
            <person name="Szebenyi C."/>
            <person name="Tomsovsky M."/>
            <person name="Tulloss R.E."/>
            <person name="Uehling J."/>
            <person name="Grigoriev I.V."/>
            <person name="Vagvolgyi C."/>
            <person name="Papp T."/>
            <person name="Martin F.M."/>
            <person name="Miettinen O."/>
            <person name="Hibbett D.S."/>
            <person name="Nagy L.G."/>
        </authorList>
    </citation>
    <scope>NUCLEOTIDE SEQUENCE [LARGE SCALE GENOMIC DNA]</scope>
    <source>
        <strain evidence="7 8">CBS 166.37</strain>
    </source>
</reference>
<comment type="pathway">
    <text evidence="5">Terpene metabolism; lanosterol biosynthesis; lanosterol from farnesyl diphosphate: step 1/3.</text>
</comment>
<dbReference type="InterPro" id="IPR006449">
    <property type="entry name" value="Squal_synth-like"/>
</dbReference>
<comment type="similarity">
    <text evidence="2 5">Belongs to the phytoene/squalene synthase family.</text>
</comment>
<dbReference type="SFLD" id="SFLDS00005">
    <property type="entry name" value="Isoprenoid_Synthase_Type_I"/>
    <property type="match status" value="1"/>
</dbReference>